<feature type="compositionally biased region" description="Basic and acidic residues" evidence="6">
    <location>
        <begin position="268"/>
        <end position="277"/>
    </location>
</feature>
<dbReference type="GO" id="GO:0097035">
    <property type="term" value="P:regulation of membrane lipid distribution"/>
    <property type="evidence" value="ECO:0007669"/>
    <property type="project" value="TreeGrafter"/>
</dbReference>
<dbReference type="PANTHER" id="PTHR13439:SF4">
    <property type="entry name" value="TLC DOMAIN-CONTAINING PROTEIN"/>
    <property type="match status" value="1"/>
</dbReference>
<evidence type="ECO:0000256" key="5">
    <source>
        <dbReference type="PROSITE-ProRule" id="PRU00205"/>
    </source>
</evidence>
<keyword evidence="10" id="KW-1185">Reference proteome</keyword>
<feature type="transmembrane region" description="Helical" evidence="7">
    <location>
        <begin position="131"/>
        <end position="150"/>
    </location>
</feature>
<evidence type="ECO:0000256" key="3">
    <source>
        <dbReference type="ARBA" id="ARBA00022989"/>
    </source>
</evidence>
<keyword evidence="3 7" id="KW-1133">Transmembrane helix</keyword>
<dbReference type="InterPro" id="IPR006634">
    <property type="entry name" value="TLC-dom"/>
</dbReference>
<gene>
    <name evidence="9" type="ORF">TCAL_00313</name>
</gene>
<dbReference type="SMART" id="SM00724">
    <property type="entry name" value="TLC"/>
    <property type="match status" value="1"/>
</dbReference>
<feature type="transmembrane region" description="Helical" evidence="7">
    <location>
        <begin position="156"/>
        <end position="178"/>
    </location>
</feature>
<feature type="domain" description="TLC" evidence="8">
    <location>
        <begin position="59"/>
        <end position="253"/>
    </location>
</feature>
<dbReference type="GO" id="GO:0007009">
    <property type="term" value="P:plasma membrane organization"/>
    <property type="evidence" value="ECO:0007669"/>
    <property type="project" value="TreeGrafter"/>
</dbReference>
<sequence>MHPGYVDTSKSNSGPLPPEADPNFNPFLAYVSAGFSFFLVVNIITKCFVPESVELAGPRSVWKWQNILTSFIHSGLTGCLAPLGFYLDPNMCNDMIDAFNSFTHILISFSIGYFVFDFMDMYLYNKKKSTYELLFHHFCVISCFGVAAYTKHYLPYASLALVVEINSIFLHLRQLFIIQGVDRQSKRYRFAALANVITFVLFRILLLGWMTRWITMNRDNVPLVFFTMGSFGLAVITAMNAILFYRILKSDYLSSGTKSTPISPKKPLRPEEGDAPKYVSKDVNKIMHKIFDEDSESGTDERIWRLAAKHSKMTSRDKKED</sequence>
<evidence type="ECO:0000256" key="4">
    <source>
        <dbReference type="ARBA" id="ARBA00023136"/>
    </source>
</evidence>
<comment type="subcellular location">
    <subcellularLocation>
        <location evidence="1">Membrane</location>
        <topology evidence="1">Multi-pass membrane protein</topology>
    </subcellularLocation>
</comment>
<proteinExistence type="predicted"/>
<feature type="transmembrane region" description="Helical" evidence="7">
    <location>
        <begin position="27"/>
        <end position="45"/>
    </location>
</feature>
<evidence type="ECO:0000313" key="10">
    <source>
        <dbReference type="Proteomes" id="UP000318571"/>
    </source>
</evidence>
<keyword evidence="2 5" id="KW-0812">Transmembrane</keyword>
<keyword evidence="4 5" id="KW-0472">Membrane</keyword>
<dbReference type="GO" id="GO:0005886">
    <property type="term" value="C:plasma membrane"/>
    <property type="evidence" value="ECO:0007669"/>
    <property type="project" value="TreeGrafter"/>
</dbReference>
<dbReference type="OrthoDB" id="10266980at2759"/>
<evidence type="ECO:0000256" key="6">
    <source>
        <dbReference type="SAM" id="MobiDB-lite"/>
    </source>
</evidence>
<evidence type="ECO:0000256" key="1">
    <source>
        <dbReference type="ARBA" id="ARBA00004141"/>
    </source>
</evidence>
<reference evidence="9 10" key="1">
    <citation type="journal article" date="2018" name="Nat. Ecol. Evol.">
        <title>Genomic signatures of mitonuclear coevolution across populations of Tigriopus californicus.</title>
        <authorList>
            <person name="Barreto F.S."/>
            <person name="Watson E.T."/>
            <person name="Lima T.G."/>
            <person name="Willett C.S."/>
            <person name="Edmands S."/>
            <person name="Li W."/>
            <person name="Burton R.S."/>
        </authorList>
    </citation>
    <scope>NUCLEOTIDE SEQUENCE [LARGE SCALE GENOMIC DNA]</scope>
    <source>
        <strain evidence="9 10">San Diego</strain>
    </source>
</reference>
<evidence type="ECO:0000256" key="2">
    <source>
        <dbReference type="ARBA" id="ARBA00022692"/>
    </source>
</evidence>
<feature type="transmembrane region" description="Helical" evidence="7">
    <location>
        <begin position="99"/>
        <end position="119"/>
    </location>
</feature>
<feature type="transmembrane region" description="Helical" evidence="7">
    <location>
        <begin position="223"/>
        <end position="245"/>
    </location>
</feature>
<dbReference type="EMBL" id="VCGU01000458">
    <property type="protein sequence ID" value="TRY63963.1"/>
    <property type="molecule type" value="Genomic_DNA"/>
</dbReference>
<dbReference type="PROSITE" id="PS50922">
    <property type="entry name" value="TLC"/>
    <property type="match status" value="1"/>
</dbReference>
<feature type="region of interest" description="Disordered" evidence="6">
    <location>
        <begin position="254"/>
        <end position="277"/>
    </location>
</feature>
<protein>
    <recommendedName>
        <fullName evidence="8">TLC domain-containing protein</fullName>
    </recommendedName>
</protein>
<evidence type="ECO:0000259" key="8">
    <source>
        <dbReference type="PROSITE" id="PS50922"/>
    </source>
</evidence>
<evidence type="ECO:0000313" key="9">
    <source>
        <dbReference type="EMBL" id="TRY63963.1"/>
    </source>
</evidence>
<dbReference type="Proteomes" id="UP000318571">
    <property type="component" value="Chromosome 10"/>
</dbReference>
<dbReference type="GO" id="GO:0055091">
    <property type="term" value="P:phospholipid homeostasis"/>
    <property type="evidence" value="ECO:0007669"/>
    <property type="project" value="TreeGrafter"/>
</dbReference>
<dbReference type="AlphaFoldDB" id="A0A553NET6"/>
<accession>A0A553NET6</accession>
<evidence type="ECO:0000256" key="7">
    <source>
        <dbReference type="SAM" id="Phobius"/>
    </source>
</evidence>
<dbReference type="Pfam" id="PF03798">
    <property type="entry name" value="TRAM_LAG1_CLN8"/>
    <property type="match status" value="1"/>
</dbReference>
<feature type="transmembrane region" description="Helical" evidence="7">
    <location>
        <begin position="66"/>
        <end position="87"/>
    </location>
</feature>
<organism evidence="9 10">
    <name type="scientific">Tigriopus californicus</name>
    <name type="common">Marine copepod</name>
    <dbReference type="NCBI Taxonomy" id="6832"/>
    <lineage>
        <taxon>Eukaryota</taxon>
        <taxon>Metazoa</taxon>
        <taxon>Ecdysozoa</taxon>
        <taxon>Arthropoda</taxon>
        <taxon>Crustacea</taxon>
        <taxon>Multicrustacea</taxon>
        <taxon>Hexanauplia</taxon>
        <taxon>Copepoda</taxon>
        <taxon>Harpacticoida</taxon>
        <taxon>Harpacticidae</taxon>
        <taxon>Tigriopus</taxon>
    </lineage>
</organism>
<comment type="caution">
    <text evidence="9">The sequence shown here is derived from an EMBL/GenBank/DDBJ whole genome shotgun (WGS) entry which is preliminary data.</text>
</comment>
<feature type="transmembrane region" description="Helical" evidence="7">
    <location>
        <begin position="190"/>
        <end position="211"/>
    </location>
</feature>
<dbReference type="InterPro" id="IPR050846">
    <property type="entry name" value="TLCD"/>
</dbReference>
<dbReference type="GO" id="GO:0071709">
    <property type="term" value="P:membrane assembly"/>
    <property type="evidence" value="ECO:0007669"/>
    <property type="project" value="TreeGrafter"/>
</dbReference>
<dbReference type="OMA" id="MITHAEY"/>
<dbReference type="PANTHER" id="PTHR13439">
    <property type="entry name" value="CT120 PROTEIN"/>
    <property type="match status" value="1"/>
</dbReference>
<name>A0A553NET6_TIGCA</name>